<dbReference type="KEGG" id="kfv:AS188_08225"/>
<proteinExistence type="predicted"/>
<evidence type="ECO:0000313" key="4">
    <source>
        <dbReference type="Proteomes" id="UP000057181"/>
    </source>
</evidence>
<keyword evidence="5" id="KW-1185">Reference proteome</keyword>
<reference evidence="3 5" key="2">
    <citation type="submission" date="2019-07" db="EMBL/GenBank/DDBJ databases">
        <title>Whole genome shotgun sequence of Kocuria flava NBRC 107626.</title>
        <authorList>
            <person name="Hosoyama A."/>
            <person name="Uohara A."/>
            <person name="Ohji S."/>
            <person name="Ichikawa N."/>
        </authorList>
    </citation>
    <scope>NUCLEOTIDE SEQUENCE [LARGE SCALE GENOMIC DNA]</scope>
    <source>
        <strain evidence="3 5">NBRC 107626</strain>
    </source>
</reference>
<feature type="chain" id="PRO_5044547216" evidence="1">
    <location>
        <begin position="27"/>
        <end position="130"/>
    </location>
</feature>
<name>A0A0U3HWQ0_9MICC</name>
<evidence type="ECO:0000256" key="1">
    <source>
        <dbReference type="SAM" id="SignalP"/>
    </source>
</evidence>
<organism evidence="2 4">
    <name type="scientific">Kocuria flava</name>
    <dbReference type="NCBI Taxonomy" id="446860"/>
    <lineage>
        <taxon>Bacteria</taxon>
        <taxon>Bacillati</taxon>
        <taxon>Actinomycetota</taxon>
        <taxon>Actinomycetes</taxon>
        <taxon>Micrococcales</taxon>
        <taxon>Micrococcaceae</taxon>
        <taxon>Kocuria</taxon>
    </lineage>
</organism>
<feature type="signal peptide" evidence="1">
    <location>
        <begin position="1"/>
        <end position="26"/>
    </location>
</feature>
<dbReference type="Proteomes" id="UP000321155">
    <property type="component" value="Unassembled WGS sequence"/>
</dbReference>
<reference evidence="2 4" key="1">
    <citation type="submission" date="2015-11" db="EMBL/GenBank/DDBJ databases">
        <title>Complete Genome Sequence of Kocuria flava strain HO-9041.</title>
        <authorList>
            <person name="Zhou M."/>
            <person name="Dai J."/>
        </authorList>
    </citation>
    <scope>NUCLEOTIDE SEQUENCE [LARGE SCALE GENOMIC DNA]</scope>
    <source>
        <strain evidence="2 4">HO-9041</strain>
    </source>
</reference>
<keyword evidence="1" id="KW-0732">Signal</keyword>
<dbReference type="AlphaFoldDB" id="A0A0U3HWQ0"/>
<dbReference type="Proteomes" id="UP000057181">
    <property type="component" value="Chromosome"/>
</dbReference>
<dbReference type="RefSeq" id="WP_058858453.1">
    <property type="nucleotide sequence ID" value="NZ_BJZR01000021.1"/>
</dbReference>
<dbReference type="EMBL" id="BJZR01000021">
    <property type="protein sequence ID" value="GEO91758.1"/>
    <property type="molecule type" value="Genomic_DNA"/>
</dbReference>
<protein>
    <submittedName>
        <fullName evidence="2">Uncharacterized protein</fullName>
    </submittedName>
</protein>
<sequence>MKSLRTIVTGLAVTGLLAAGTVPAVADGRDGRGHKDEHIKVVLVEKHARSGHKKVVEEKKVDLKEAARYADRKCEDGHYWKFYRTAKWVEEKDRKWVEVCSYDHRHNKHKDYYVYFSDVDAKKHDHHGRR</sequence>
<dbReference type="EMBL" id="CP013254">
    <property type="protein sequence ID" value="ALU39744.1"/>
    <property type="molecule type" value="Genomic_DNA"/>
</dbReference>
<evidence type="ECO:0000313" key="3">
    <source>
        <dbReference type="EMBL" id="GEO91758.1"/>
    </source>
</evidence>
<evidence type="ECO:0000313" key="5">
    <source>
        <dbReference type="Proteomes" id="UP000321155"/>
    </source>
</evidence>
<accession>A0A0U3HWQ0</accession>
<gene>
    <name evidence="2" type="ORF">AS188_08225</name>
    <name evidence="3" type="ORF">KFL01_10640</name>
</gene>
<evidence type="ECO:0000313" key="2">
    <source>
        <dbReference type="EMBL" id="ALU39744.1"/>
    </source>
</evidence>